<dbReference type="eggNOG" id="COG0583">
    <property type="taxonomic scope" value="Bacteria"/>
</dbReference>
<sequence>MKGLEHPLNVVEEGVDVDMMLTLVGAGCGVDFEKAARIPVSQRPEWIQP</sequence>
<dbReference type="AlphaFoldDB" id="B7WVV5"/>
<proteinExistence type="predicted"/>
<dbReference type="EMBL" id="AAUJ02000001">
    <property type="protein sequence ID" value="EED67727.1"/>
    <property type="molecule type" value="Genomic_DNA"/>
</dbReference>
<organism evidence="1 2">
    <name type="scientific">Comamonas testosteroni (strain DSM 14576 / KF-1)</name>
    <name type="common">Pseudomonas testosteroni</name>
    <dbReference type="NCBI Taxonomy" id="399795"/>
    <lineage>
        <taxon>Bacteria</taxon>
        <taxon>Pseudomonadati</taxon>
        <taxon>Pseudomonadota</taxon>
        <taxon>Betaproteobacteria</taxon>
        <taxon>Burkholderiales</taxon>
        <taxon>Comamonadaceae</taxon>
        <taxon>Comamonas</taxon>
    </lineage>
</organism>
<gene>
    <name evidence="1" type="ORF">CtesDRAFT_PD2673</name>
</gene>
<comment type="caution">
    <text evidence="1">The sequence shown here is derived from an EMBL/GenBank/DDBJ whole genome shotgun (WGS) entry which is preliminary data.</text>
</comment>
<protein>
    <submittedName>
        <fullName evidence="1">LysR family transcriptional regulator</fullName>
    </submittedName>
</protein>
<evidence type="ECO:0000313" key="2">
    <source>
        <dbReference type="Proteomes" id="UP000003039"/>
    </source>
</evidence>
<accession>B7WVV5</accession>
<dbReference type="Proteomes" id="UP000003039">
    <property type="component" value="Unassembled WGS sequence"/>
</dbReference>
<evidence type="ECO:0000313" key="1">
    <source>
        <dbReference type="EMBL" id="EED67727.1"/>
    </source>
</evidence>
<reference evidence="1 2" key="1">
    <citation type="journal article" date="2004" name="Appl. Environ. Microbiol.">
        <title>Mineralization of individual congeners of linear alkylbenzenesulfonate by defined pairs of heterotrophic bacteria.</title>
        <authorList>
            <person name="Schleheck D."/>
            <person name="Knepper T.P."/>
            <person name="Fischer K."/>
            <person name="Cook A.M."/>
        </authorList>
    </citation>
    <scope>NUCLEOTIDE SEQUENCE [LARGE SCALE GENOMIC DNA]</scope>
    <source>
        <strain evidence="2">DSM 14576 / KF-1</strain>
    </source>
</reference>
<name>B7WVV5_COMTK</name>